<name>A0ABR3JTJ2_9AGAR</name>
<accession>A0ABR3JTJ2</accession>
<dbReference type="Gene3D" id="1.10.630.10">
    <property type="entry name" value="Cytochrome P450"/>
    <property type="match status" value="1"/>
</dbReference>
<comment type="pathway">
    <text evidence="3">Secondary metabolite biosynthesis.</text>
</comment>
<comment type="subcellular location">
    <subcellularLocation>
        <location evidence="2">Membrane</location>
        <topology evidence="2">Single-pass membrane protein</topology>
    </subcellularLocation>
</comment>
<feature type="signal peptide" evidence="14">
    <location>
        <begin position="1"/>
        <end position="23"/>
    </location>
</feature>
<evidence type="ECO:0000256" key="3">
    <source>
        <dbReference type="ARBA" id="ARBA00005179"/>
    </source>
</evidence>
<evidence type="ECO:0000256" key="4">
    <source>
        <dbReference type="ARBA" id="ARBA00010617"/>
    </source>
</evidence>
<dbReference type="PANTHER" id="PTHR46300:SF2">
    <property type="entry name" value="CYTOCHROME P450 MONOOXYGENASE ALNH-RELATED"/>
    <property type="match status" value="1"/>
</dbReference>
<dbReference type="InterPro" id="IPR050364">
    <property type="entry name" value="Cytochrome_P450_fung"/>
</dbReference>
<sequence>MFHPIIPCLLGFVFLLYKQHNRARGRQYPPGPKPEYYFFNDIPRVKSWLVYTELAKTYGPIFRLRTIKDDIVVLNTREAVEDVLVQRSNNYSSRPSIPLTDLMGWSWNLAFMPYADKWRKHRALIHKCFRPQASLSYRPLTLAHSARYSIHS</sequence>
<feature type="chain" id="PRO_5045522376" description="Cytochrome P450" evidence="14">
    <location>
        <begin position="24"/>
        <end position="152"/>
    </location>
</feature>
<keyword evidence="9" id="KW-0560">Oxidoreductase</keyword>
<protein>
    <recommendedName>
        <fullName evidence="17">Cytochrome P450</fullName>
    </recommendedName>
</protein>
<evidence type="ECO:0000256" key="8">
    <source>
        <dbReference type="ARBA" id="ARBA00022989"/>
    </source>
</evidence>
<dbReference type="Pfam" id="PF00067">
    <property type="entry name" value="p450"/>
    <property type="match status" value="1"/>
</dbReference>
<dbReference type="PANTHER" id="PTHR46300">
    <property type="entry name" value="P450, PUTATIVE (EUROFUNG)-RELATED-RELATED"/>
    <property type="match status" value="1"/>
</dbReference>
<evidence type="ECO:0000313" key="16">
    <source>
        <dbReference type="Proteomes" id="UP001556367"/>
    </source>
</evidence>
<evidence type="ECO:0000313" key="15">
    <source>
        <dbReference type="EMBL" id="KAL0959195.1"/>
    </source>
</evidence>
<evidence type="ECO:0000256" key="5">
    <source>
        <dbReference type="ARBA" id="ARBA00022617"/>
    </source>
</evidence>
<proteinExistence type="inferred from homology"/>
<dbReference type="EMBL" id="JASNQZ010000003">
    <property type="protein sequence ID" value="KAL0959195.1"/>
    <property type="molecule type" value="Genomic_DNA"/>
</dbReference>
<keyword evidence="14" id="KW-0732">Signal</keyword>
<reference evidence="16" key="1">
    <citation type="submission" date="2024-06" db="EMBL/GenBank/DDBJ databases">
        <title>Multi-omics analyses provide insights into the biosynthesis of the anticancer antibiotic pleurotin in Hohenbuehelia grisea.</title>
        <authorList>
            <person name="Weaver J.A."/>
            <person name="Alberti F."/>
        </authorList>
    </citation>
    <scope>NUCLEOTIDE SEQUENCE [LARGE SCALE GENOMIC DNA]</scope>
    <source>
        <strain evidence="16">T-177</strain>
    </source>
</reference>
<keyword evidence="8" id="KW-1133">Transmembrane helix</keyword>
<evidence type="ECO:0000256" key="13">
    <source>
        <dbReference type="ARBA" id="ARBA00023180"/>
    </source>
</evidence>
<evidence type="ECO:0000256" key="7">
    <source>
        <dbReference type="ARBA" id="ARBA00022723"/>
    </source>
</evidence>
<organism evidence="15 16">
    <name type="scientific">Hohenbuehelia grisea</name>
    <dbReference type="NCBI Taxonomy" id="104357"/>
    <lineage>
        <taxon>Eukaryota</taxon>
        <taxon>Fungi</taxon>
        <taxon>Dikarya</taxon>
        <taxon>Basidiomycota</taxon>
        <taxon>Agaricomycotina</taxon>
        <taxon>Agaricomycetes</taxon>
        <taxon>Agaricomycetidae</taxon>
        <taxon>Agaricales</taxon>
        <taxon>Pleurotineae</taxon>
        <taxon>Pleurotaceae</taxon>
        <taxon>Hohenbuehelia</taxon>
    </lineage>
</organism>
<evidence type="ECO:0000256" key="9">
    <source>
        <dbReference type="ARBA" id="ARBA00023002"/>
    </source>
</evidence>
<evidence type="ECO:0000256" key="6">
    <source>
        <dbReference type="ARBA" id="ARBA00022692"/>
    </source>
</evidence>
<dbReference type="InterPro" id="IPR001128">
    <property type="entry name" value="Cyt_P450"/>
</dbReference>
<comment type="similarity">
    <text evidence="4">Belongs to the cytochrome P450 family.</text>
</comment>
<keyword evidence="6" id="KW-0812">Transmembrane</keyword>
<keyword evidence="12" id="KW-0472">Membrane</keyword>
<keyword evidence="11" id="KW-0503">Monooxygenase</keyword>
<comment type="caution">
    <text evidence="15">The sequence shown here is derived from an EMBL/GenBank/DDBJ whole genome shotgun (WGS) entry which is preliminary data.</text>
</comment>
<keyword evidence="13" id="KW-0325">Glycoprotein</keyword>
<gene>
    <name evidence="15" type="ORF">HGRIS_014473</name>
</gene>
<evidence type="ECO:0000256" key="10">
    <source>
        <dbReference type="ARBA" id="ARBA00023004"/>
    </source>
</evidence>
<dbReference type="InterPro" id="IPR002401">
    <property type="entry name" value="Cyt_P450_E_grp-I"/>
</dbReference>
<comment type="cofactor">
    <cofactor evidence="1">
        <name>heme</name>
        <dbReference type="ChEBI" id="CHEBI:30413"/>
    </cofactor>
</comment>
<evidence type="ECO:0008006" key="17">
    <source>
        <dbReference type="Google" id="ProtNLM"/>
    </source>
</evidence>
<evidence type="ECO:0000256" key="2">
    <source>
        <dbReference type="ARBA" id="ARBA00004167"/>
    </source>
</evidence>
<evidence type="ECO:0000256" key="12">
    <source>
        <dbReference type="ARBA" id="ARBA00023136"/>
    </source>
</evidence>
<evidence type="ECO:0000256" key="1">
    <source>
        <dbReference type="ARBA" id="ARBA00001971"/>
    </source>
</evidence>
<dbReference type="InterPro" id="IPR036396">
    <property type="entry name" value="Cyt_P450_sf"/>
</dbReference>
<keyword evidence="5" id="KW-0349">Heme</keyword>
<keyword evidence="16" id="KW-1185">Reference proteome</keyword>
<dbReference type="SUPFAM" id="SSF48264">
    <property type="entry name" value="Cytochrome P450"/>
    <property type="match status" value="1"/>
</dbReference>
<keyword evidence="7" id="KW-0479">Metal-binding</keyword>
<keyword evidence="10" id="KW-0408">Iron</keyword>
<evidence type="ECO:0000256" key="11">
    <source>
        <dbReference type="ARBA" id="ARBA00023033"/>
    </source>
</evidence>
<evidence type="ECO:0000256" key="14">
    <source>
        <dbReference type="SAM" id="SignalP"/>
    </source>
</evidence>
<dbReference type="Proteomes" id="UP001556367">
    <property type="component" value="Unassembled WGS sequence"/>
</dbReference>
<dbReference type="PRINTS" id="PR00463">
    <property type="entry name" value="EP450I"/>
</dbReference>